<protein>
    <recommendedName>
        <fullName evidence="4">Cilium assembly protein DZIP1 domain-containing protein</fullName>
    </recommendedName>
</protein>
<evidence type="ECO:0000313" key="5">
    <source>
        <dbReference type="EMBL" id="GCB74975.1"/>
    </source>
</evidence>
<dbReference type="OMA" id="FFMSNAG"/>
<dbReference type="EMBL" id="BFAA01012360">
    <property type="protein sequence ID" value="GCB74975.1"/>
    <property type="molecule type" value="Genomic_DNA"/>
</dbReference>
<sequence length="525" mass="58823">KLQEIQVATPVLSNVGTFHAEDHTEELRNWKERFEKLKNESKKKIKDLQIQHLTEKEEMKAENGRLRSTLSADQRTTTEYFQKHISTLSSKVKEQGSVISSQEDQIRKLSFRPVQVTESQDLESEEDEDLESSLDRKQQLLDTLRQNPKYIKQFRPILEETLEEKLETMGLRKGSKGIPVQMLKNLSLMVGKQREGKARHFREFANLRKQFAKVVVEKVKEKQRSEGYTSSPPPRSGWRHTSTPQKAATKSKGPQAVTLKASHTIDSKLYQIEVPKPAPPHRTVSPIRSAKPSASTPPFSSDDDSIVDSAYVTNVGVKDAAQVRVIQSKPKQSQATMSDDDDWSDTDISTELLSPPAAGPSVVRTPPGTMVQSLTKSLEKQLSSPAKKPFGGVKLIPTAQVASRASPENSTVVKRLQLSDEEESELDISSFEDVPEEFVPKAAISKPVVIPRQSAEPSLSQGTSVWSSSASRGAVVIHLRPWRLLNLGHVKDKLEIRVLFKKEILKFKHFFKSKNGFMTLFSGVS</sequence>
<proteinExistence type="predicted"/>
<dbReference type="InterPro" id="IPR058883">
    <property type="entry name" value="DZIP1_dom"/>
</dbReference>
<dbReference type="OrthoDB" id="515971at2759"/>
<comment type="caution">
    <text evidence="5">The sequence shown here is derived from an EMBL/GenBank/DDBJ whole genome shotgun (WGS) entry which is preliminary data.</text>
</comment>
<dbReference type="GO" id="GO:0005737">
    <property type="term" value="C:cytoplasm"/>
    <property type="evidence" value="ECO:0007669"/>
    <property type="project" value="TreeGrafter"/>
</dbReference>
<dbReference type="AlphaFoldDB" id="A0A401PPE8"/>
<evidence type="ECO:0000256" key="3">
    <source>
        <dbReference type="SAM" id="MobiDB-lite"/>
    </source>
</evidence>
<name>A0A401PPE8_SCYTO</name>
<dbReference type="GO" id="GO:0060271">
    <property type="term" value="P:cilium assembly"/>
    <property type="evidence" value="ECO:0007669"/>
    <property type="project" value="TreeGrafter"/>
</dbReference>
<dbReference type="STRING" id="75743.A0A401PPE8"/>
<evidence type="ECO:0000256" key="2">
    <source>
        <dbReference type="SAM" id="Coils"/>
    </source>
</evidence>
<dbReference type="PANTHER" id="PTHR21502">
    <property type="entry name" value="ZINC FINGER PROTEIN DZIP1"/>
    <property type="match status" value="1"/>
</dbReference>
<feature type="compositionally biased region" description="Polar residues" evidence="3">
    <location>
        <begin position="239"/>
        <end position="248"/>
    </location>
</feature>
<dbReference type="GO" id="GO:0036064">
    <property type="term" value="C:ciliary basal body"/>
    <property type="evidence" value="ECO:0007669"/>
    <property type="project" value="TreeGrafter"/>
</dbReference>
<dbReference type="PANTHER" id="PTHR21502:SF8">
    <property type="entry name" value="CILIUM ASSEMBLY PROTEIN DZIP1L"/>
    <property type="match status" value="1"/>
</dbReference>
<dbReference type="Pfam" id="PF25977">
    <property type="entry name" value="DZIP1"/>
    <property type="match status" value="1"/>
</dbReference>
<feature type="non-terminal residue" evidence="5">
    <location>
        <position position="1"/>
    </location>
</feature>
<feature type="region of interest" description="Disordered" evidence="3">
    <location>
        <begin position="272"/>
        <end position="304"/>
    </location>
</feature>
<feature type="domain" description="Cilium assembly protein DZIP1" evidence="4">
    <location>
        <begin position="151"/>
        <end position="224"/>
    </location>
</feature>
<dbReference type="Proteomes" id="UP000288216">
    <property type="component" value="Unassembled WGS sequence"/>
</dbReference>
<gene>
    <name evidence="5" type="ORF">scyTo_0018146</name>
</gene>
<feature type="region of interest" description="Disordered" evidence="3">
    <location>
        <begin position="221"/>
        <end position="257"/>
    </location>
</feature>
<keyword evidence="6" id="KW-1185">Reference proteome</keyword>
<keyword evidence="1 2" id="KW-0175">Coiled coil</keyword>
<evidence type="ECO:0000259" key="4">
    <source>
        <dbReference type="Pfam" id="PF25977"/>
    </source>
</evidence>
<evidence type="ECO:0000256" key="1">
    <source>
        <dbReference type="ARBA" id="ARBA00023054"/>
    </source>
</evidence>
<feature type="region of interest" description="Disordered" evidence="3">
    <location>
        <begin position="326"/>
        <end position="363"/>
    </location>
</feature>
<evidence type="ECO:0000313" key="6">
    <source>
        <dbReference type="Proteomes" id="UP000288216"/>
    </source>
</evidence>
<dbReference type="InterPro" id="IPR051241">
    <property type="entry name" value="DZIP_RILPL"/>
</dbReference>
<organism evidence="5 6">
    <name type="scientific">Scyliorhinus torazame</name>
    <name type="common">Cloudy catshark</name>
    <name type="synonym">Catulus torazame</name>
    <dbReference type="NCBI Taxonomy" id="75743"/>
    <lineage>
        <taxon>Eukaryota</taxon>
        <taxon>Metazoa</taxon>
        <taxon>Chordata</taxon>
        <taxon>Craniata</taxon>
        <taxon>Vertebrata</taxon>
        <taxon>Chondrichthyes</taxon>
        <taxon>Elasmobranchii</taxon>
        <taxon>Galeomorphii</taxon>
        <taxon>Galeoidea</taxon>
        <taxon>Carcharhiniformes</taxon>
        <taxon>Scyliorhinidae</taxon>
        <taxon>Scyliorhinus</taxon>
    </lineage>
</organism>
<reference evidence="5 6" key="1">
    <citation type="journal article" date="2018" name="Nat. Ecol. Evol.">
        <title>Shark genomes provide insights into elasmobranch evolution and the origin of vertebrates.</title>
        <authorList>
            <person name="Hara Y"/>
            <person name="Yamaguchi K"/>
            <person name="Onimaru K"/>
            <person name="Kadota M"/>
            <person name="Koyanagi M"/>
            <person name="Keeley SD"/>
            <person name="Tatsumi K"/>
            <person name="Tanaka K"/>
            <person name="Motone F"/>
            <person name="Kageyama Y"/>
            <person name="Nozu R"/>
            <person name="Adachi N"/>
            <person name="Nishimura O"/>
            <person name="Nakagawa R"/>
            <person name="Tanegashima C"/>
            <person name="Kiyatake I"/>
            <person name="Matsumoto R"/>
            <person name="Murakumo K"/>
            <person name="Nishida K"/>
            <person name="Terakita A"/>
            <person name="Kuratani S"/>
            <person name="Sato K"/>
            <person name="Hyodo S Kuraku.S."/>
        </authorList>
    </citation>
    <scope>NUCLEOTIDE SEQUENCE [LARGE SCALE GENOMIC DNA]</scope>
</reference>
<feature type="coiled-coil region" evidence="2">
    <location>
        <begin position="20"/>
        <end position="58"/>
    </location>
</feature>
<accession>A0A401PPE8</accession>